<evidence type="ECO:0000313" key="3">
    <source>
        <dbReference type="Proteomes" id="UP000176714"/>
    </source>
</evidence>
<accession>A0A1F6ERZ6</accession>
<protein>
    <submittedName>
        <fullName evidence="2">Uncharacterized protein</fullName>
    </submittedName>
</protein>
<organism evidence="2 3">
    <name type="scientific">Candidatus Kaiserbacteria bacterium RIFCSPLOWO2_01_FULL_55_19</name>
    <dbReference type="NCBI Taxonomy" id="1798516"/>
    <lineage>
        <taxon>Bacteria</taxon>
        <taxon>Candidatus Kaiseribacteriota</taxon>
    </lineage>
</organism>
<keyword evidence="1" id="KW-0812">Transmembrane</keyword>
<comment type="caution">
    <text evidence="2">The sequence shown here is derived from an EMBL/GenBank/DDBJ whole genome shotgun (WGS) entry which is preliminary data.</text>
</comment>
<keyword evidence="1" id="KW-0472">Membrane</keyword>
<feature type="transmembrane region" description="Helical" evidence="1">
    <location>
        <begin position="21"/>
        <end position="51"/>
    </location>
</feature>
<proteinExistence type="predicted"/>
<dbReference type="Proteomes" id="UP000176714">
    <property type="component" value="Unassembled WGS sequence"/>
</dbReference>
<keyword evidence="1" id="KW-1133">Transmembrane helix</keyword>
<evidence type="ECO:0000256" key="1">
    <source>
        <dbReference type="SAM" id="Phobius"/>
    </source>
</evidence>
<evidence type="ECO:0000313" key="2">
    <source>
        <dbReference type="EMBL" id="OGG76413.1"/>
    </source>
</evidence>
<name>A0A1F6ERZ6_9BACT</name>
<gene>
    <name evidence="2" type="ORF">A2950_00950</name>
</gene>
<dbReference type="STRING" id="1798516.A2950_00950"/>
<dbReference type="AlphaFoldDB" id="A0A1F6ERZ6"/>
<reference evidence="2 3" key="1">
    <citation type="journal article" date="2016" name="Nat. Commun.">
        <title>Thousands of microbial genomes shed light on interconnected biogeochemical processes in an aquifer system.</title>
        <authorList>
            <person name="Anantharaman K."/>
            <person name="Brown C.T."/>
            <person name="Hug L.A."/>
            <person name="Sharon I."/>
            <person name="Castelle C.J."/>
            <person name="Probst A.J."/>
            <person name="Thomas B.C."/>
            <person name="Singh A."/>
            <person name="Wilkins M.J."/>
            <person name="Karaoz U."/>
            <person name="Brodie E.L."/>
            <person name="Williams K.H."/>
            <person name="Hubbard S.S."/>
            <person name="Banfield J.F."/>
        </authorList>
    </citation>
    <scope>NUCLEOTIDE SEQUENCE [LARGE SCALE GENOMIC DNA]</scope>
</reference>
<sequence>MHNELTNLLPFERQRALSREYFLRLGMVGIILVNILVLIAALLLFPTYVFLSKSMSAEQKRLATLESTLSATSDSVLSMRLSALMSDATTLTALADAPSASATMRSALAVSRFGIALAGLVYTPGSTEALGGTLAISGTAATRDALRNYQLALQGAAFARTAVLPVSAYAKDSDIAFTITVTLAP</sequence>
<dbReference type="EMBL" id="MFMD01000022">
    <property type="protein sequence ID" value="OGG76413.1"/>
    <property type="molecule type" value="Genomic_DNA"/>
</dbReference>